<evidence type="ECO:0000256" key="2">
    <source>
        <dbReference type="ARBA" id="ARBA00022723"/>
    </source>
</evidence>
<keyword evidence="2" id="KW-0479">Metal-binding</keyword>
<dbReference type="SMART" id="SM00240">
    <property type="entry name" value="FHA"/>
    <property type="match status" value="1"/>
</dbReference>
<sequence length="311" mass="34758">MVHIRLVPHVSHGKPCHVFDVVERDMSQGTVLKLGRCAAATVPTTGGSSDPRSCLIFRSKVVSRHHAELWSDGSKLYIRDIGSSSGTFVNHLRLSPPRKQSKSQQVVHDGDVIQLGIDYQKGIEPAFRAVRMRVEIMPCSPDKTRTFSKAVFERLHHITTTTSSPESQEEQDEDECCICLCPIASSQALFVAPCAHIYHYKCMRPAMEQHFPAFSCPICRAYCDLNEDVDDECSMMPTTTSNGYKIKRHMSSSSSKHNHRNARHFKTLSPHVHAAALSSTKIAMLPTHSNSLDRQVPPPHIQLRPYHAIVA</sequence>
<keyword evidence="10" id="KW-1185">Reference proteome</keyword>
<dbReference type="PROSITE" id="PS50006">
    <property type="entry name" value="FHA_DOMAIN"/>
    <property type="match status" value="1"/>
</dbReference>
<dbReference type="PANTHER" id="PTHR15067:SF7">
    <property type="entry name" value="E3 UBIQUITIN-PROTEIN LIGASE DMA1-RELATED"/>
    <property type="match status" value="1"/>
</dbReference>
<dbReference type="GO" id="GO:0016567">
    <property type="term" value="P:protein ubiquitination"/>
    <property type="evidence" value="ECO:0007669"/>
    <property type="project" value="TreeGrafter"/>
</dbReference>
<feature type="domain" description="RING-type" evidence="8">
    <location>
        <begin position="176"/>
        <end position="220"/>
    </location>
</feature>
<comment type="caution">
    <text evidence="9">The sequence shown here is derived from an EMBL/GenBank/DDBJ whole genome shotgun (WGS) entry which is preliminary data.</text>
</comment>
<dbReference type="PANTHER" id="PTHR15067">
    <property type="entry name" value="E3 UBIQUITIN-PROTEIN LIGASE RNF8"/>
    <property type="match status" value="1"/>
</dbReference>
<evidence type="ECO:0000256" key="4">
    <source>
        <dbReference type="ARBA" id="ARBA00022786"/>
    </source>
</evidence>
<organism evidence="9 10">
    <name type="scientific">Lichtheimia corymbifera JMRC:FSU:9682</name>
    <dbReference type="NCBI Taxonomy" id="1263082"/>
    <lineage>
        <taxon>Eukaryota</taxon>
        <taxon>Fungi</taxon>
        <taxon>Fungi incertae sedis</taxon>
        <taxon>Mucoromycota</taxon>
        <taxon>Mucoromycotina</taxon>
        <taxon>Mucoromycetes</taxon>
        <taxon>Mucorales</taxon>
        <taxon>Lichtheimiaceae</taxon>
        <taxon>Lichtheimia</taxon>
    </lineage>
</organism>
<dbReference type="OrthoDB" id="687730at2759"/>
<dbReference type="Gene3D" id="2.60.200.20">
    <property type="match status" value="1"/>
</dbReference>
<dbReference type="Gene3D" id="3.30.40.10">
    <property type="entry name" value="Zinc/RING finger domain, C3HC4 (zinc finger)"/>
    <property type="match status" value="1"/>
</dbReference>
<dbReference type="PROSITE" id="PS50089">
    <property type="entry name" value="ZF_RING_2"/>
    <property type="match status" value="1"/>
</dbReference>
<evidence type="ECO:0000256" key="1">
    <source>
        <dbReference type="ARBA" id="ARBA00022679"/>
    </source>
</evidence>
<dbReference type="InterPro" id="IPR001841">
    <property type="entry name" value="Znf_RING"/>
</dbReference>
<name>A0A068S9Z4_9FUNG</name>
<dbReference type="InterPro" id="IPR000253">
    <property type="entry name" value="FHA_dom"/>
</dbReference>
<dbReference type="Pfam" id="PF17123">
    <property type="entry name" value="zf-RING_11"/>
    <property type="match status" value="1"/>
</dbReference>
<dbReference type="Pfam" id="PF00498">
    <property type="entry name" value="FHA"/>
    <property type="match status" value="1"/>
</dbReference>
<dbReference type="InterPro" id="IPR008984">
    <property type="entry name" value="SMAD_FHA_dom_sf"/>
</dbReference>
<keyword evidence="4" id="KW-0833">Ubl conjugation pathway</keyword>
<dbReference type="STRING" id="1263082.A0A068S9Z4"/>
<dbReference type="GO" id="GO:0061630">
    <property type="term" value="F:ubiquitin protein ligase activity"/>
    <property type="evidence" value="ECO:0007669"/>
    <property type="project" value="TreeGrafter"/>
</dbReference>
<evidence type="ECO:0000259" key="8">
    <source>
        <dbReference type="PROSITE" id="PS50089"/>
    </source>
</evidence>
<keyword evidence="3 6" id="KW-0863">Zinc-finger</keyword>
<dbReference type="InterPro" id="IPR013083">
    <property type="entry name" value="Znf_RING/FYVE/PHD"/>
</dbReference>
<evidence type="ECO:0000256" key="5">
    <source>
        <dbReference type="ARBA" id="ARBA00022833"/>
    </source>
</evidence>
<dbReference type="GO" id="GO:0032153">
    <property type="term" value="C:cell division site"/>
    <property type="evidence" value="ECO:0007669"/>
    <property type="project" value="TreeGrafter"/>
</dbReference>
<dbReference type="GO" id="GO:0000151">
    <property type="term" value="C:ubiquitin ligase complex"/>
    <property type="evidence" value="ECO:0007669"/>
    <property type="project" value="TreeGrafter"/>
</dbReference>
<proteinExistence type="predicted"/>
<accession>A0A068S9Z4</accession>
<dbReference type="GO" id="GO:0005829">
    <property type="term" value="C:cytosol"/>
    <property type="evidence" value="ECO:0007669"/>
    <property type="project" value="TreeGrafter"/>
</dbReference>
<dbReference type="VEuPathDB" id="FungiDB:LCOR_10005.1"/>
<dbReference type="EMBL" id="CBTN010000066">
    <property type="protein sequence ID" value="CDH59178.1"/>
    <property type="molecule type" value="Genomic_DNA"/>
</dbReference>
<reference evidence="9" key="1">
    <citation type="submission" date="2013-08" db="EMBL/GenBank/DDBJ databases">
        <title>Gene expansion shapes genome architecture in the human pathogen Lichtheimia corymbifera: an evolutionary genomics analysis in the ancient terrestrial Mucorales (Mucoromycotina).</title>
        <authorList>
            <person name="Schwartze V.U."/>
            <person name="Winter S."/>
            <person name="Shelest E."/>
            <person name="Marcet-Houben M."/>
            <person name="Horn F."/>
            <person name="Wehner S."/>
            <person name="Hoffmann K."/>
            <person name="Riege K."/>
            <person name="Sammeth M."/>
            <person name="Nowrousian M."/>
            <person name="Valiante V."/>
            <person name="Linde J."/>
            <person name="Jacobsen I.D."/>
            <person name="Marz M."/>
            <person name="Brakhage A.A."/>
            <person name="Gabaldon T."/>
            <person name="Bocker S."/>
            <person name="Voigt K."/>
        </authorList>
    </citation>
    <scope>NUCLEOTIDE SEQUENCE [LARGE SCALE GENOMIC DNA]</scope>
    <source>
        <strain evidence="9">FSU 9682</strain>
    </source>
</reference>
<evidence type="ECO:0000313" key="9">
    <source>
        <dbReference type="EMBL" id="CDH59178.1"/>
    </source>
</evidence>
<evidence type="ECO:0000313" key="10">
    <source>
        <dbReference type="Proteomes" id="UP000027586"/>
    </source>
</evidence>
<feature type="domain" description="FHA" evidence="7">
    <location>
        <begin position="32"/>
        <end position="94"/>
    </location>
</feature>
<protein>
    <submittedName>
        <fullName evidence="9">Smad fha domain-containing protein</fullName>
    </submittedName>
</protein>
<evidence type="ECO:0000259" key="7">
    <source>
        <dbReference type="PROSITE" id="PS50006"/>
    </source>
</evidence>
<evidence type="ECO:0000256" key="3">
    <source>
        <dbReference type="ARBA" id="ARBA00022771"/>
    </source>
</evidence>
<keyword evidence="1" id="KW-0808">Transferase</keyword>
<keyword evidence="5" id="KW-0862">Zinc</keyword>
<dbReference type="GO" id="GO:0006511">
    <property type="term" value="P:ubiquitin-dependent protein catabolic process"/>
    <property type="evidence" value="ECO:0007669"/>
    <property type="project" value="TreeGrafter"/>
</dbReference>
<dbReference type="GO" id="GO:0008270">
    <property type="term" value="F:zinc ion binding"/>
    <property type="evidence" value="ECO:0007669"/>
    <property type="project" value="UniProtKB-KW"/>
</dbReference>
<dbReference type="AlphaFoldDB" id="A0A068S9Z4"/>
<dbReference type="Proteomes" id="UP000027586">
    <property type="component" value="Unassembled WGS sequence"/>
</dbReference>
<dbReference type="SUPFAM" id="SSF57850">
    <property type="entry name" value="RING/U-box"/>
    <property type="match status" value="1"/>
</dbReference>
<dbReference type="SMART" id="SM00184">
    <property type="entry name" value="RING"/>
    <property type="match status" value="1"/>
</dbReference>
<gene>
    <name evidence="9" type="ORF">LCOR_10005.1</name>
</gene>
<evidence type="ECO:0000256" key="6">
    <source>
        <dbReference type="PROSITE-ProRule" id="PRU00175"/>
    </source>
</evidence>
<dbReference type="SUPFAM" id="SSF49879">
    <property type="entry name" value="SMAD/FHA domain"/>
    <property type="match status" value="1"/>
</dbReference>